<feature type="domain" description="CTLH" evidence="4">
    <location>
        <begin position="390"/>
        <end position="447"/>
    </location>
</feature>
<dbReference type="SUPFAM" id="SSF49899">
    <property type="entry name" value="Concanavalin A-like lectins/glucanases"/>
    <property type="match status" value="1"/>
</dbReference>
<accession>A0A084QQV7</accession>
<dbReference type="InterPro" id="IPR001870">
    <property type="entry name" value="B30.2/SPRY"/>
</dbReference>
<dbReference type="InterPro" id="IPR006594">
    <property type="entry name" value="LisH"/>
</dbReference>
<gene>
    <name evidence="5" type="ORF">S40285_01247</name>
</gene>
<dbReference type="OMA" id="LPTRWNK"/>
<evidence type="ECO:0000313" key="6">
    <source>
        <dbReference type="Proteomes" id="UP000028524"/>
    </source>
</evidence>
<dbReference type="PROSITE" id="PS50896">
    <property type="entry name" value="LISH"/>
    <property type="match status" value="1"/>
</dbReference>
<dbReference type="InterPro" id="IPR035782">
    <property type="entry name" value="SPRY_RanBP9/10"/>
</dbReference>
<feature type="region of interest" description="Disordered" evidence="2">
    <location>
        <begin position="114"/>
        <end position="145"/>
    </location>
</feature>
<proteinExistence type="predicted"/>
<protein>
    <submittedName>
        <fullName evidence="5">Uncharacterized protein</fullName>
    </submittedName>
</protein>
<dbReference type="OrthoDB" id="25503at2759"/>
<dbReference type="AlphaFoldDB" id="A0A084QQV7"/>
<organism evidence="5 6">
    <name type="scientific">Stachybotrys chlorohalonatus (strain IBT 40285)</name>
    <dbReference type="NCBI Taxonomy" id="1283841"/>
    <lineage>
        <taxon>Eukaryota</taxon>
        <taxon>Fungi</taxon>
        <taxon>Dikarya</taxon>
        <taxon>Ascomycota</taxon>
        <taxon>Pezizomycotina</taxon>
        <taxon>Sordariomycetes</taxon>
        <taxon>Hypocreomycetidae</taxon>
        <taxon>Hypocreales</taxon>
        <taxon>Stachybotryaceae</taxon>
        <taxon>Stachybotrys</taxon>
    </lineage>
</organism>
<feature type="compositionally biased region" description="Acidic residues" evidence="2">
    <location>
        <begin position="118"/>
        <end position="128"/>
    </location>
</feature>
<keyword evidence="6" id="KW-1185">Reference proteome</keyword>
<feature type="domain" description="B30.2/SPRY" evidence="3">
    <location>
        <begin position="114"/>
        <end position="304"/>
    </location>
</feature>
<evidence type="ECO:0000256" key="2">
    <source>
        <dbReference type="SAM" id="MobiDB-lite"/>
    </source>
</evidence>
<dbReference type="SMART" id="SM00757">
    <property type="entry name" value="CRA"/>
    <property type="match status" value="1"/>
</dbReference>
<dbReference type="Pfam" id="PF00622">
    <property type="entry name" value="SPRY"/>
    <property type="match status" value="1"/>
</dbReference>
<dbReference type="InParanoid" id="A0A084QQV7"/>
<dbReference type="SMART" id="SM00668">
    <property type="entry name" value="CTLH"/>
    <property type="match status" value="1"/>
</dbReference>
<reference evidence="5 6" key="1">
    <citation type="journal article" date="2014" name="BMC Genomics">
        <title>Comparative genome sequencing reveals chemotype-specific gene clusters in the toxigenic black mold Stachybotrys.</title>
        <authorList>
            <person name="Semeiks J."/>
            <person name="Borek D."/>
            <person name="Otwinowski Z."/>
            <person name="Grishin N.V."/>
        </authorList>
    </citation>
    <scope>NUCLEOTIDE SEQUENCE [LARGE SCALE GENOMIC DNA]</scope>
    <source>
        <strain evidence="5 6">IBT 40285</strain>
    </source>
</reference>
<evidence type="ECO:0000259" key="4">
    <source>
        <dbReference type="PROSITE" id="PS50897"/>
    </source>
</evidence>
<dbReference type="InterPro" id="IPR006595">
    <property type="entry name" value="CTLH_C"/>
</dbReference>
<feature type="region of interest" description="Disordered" evidence="2">
    <location>
        <begin position="1"/>
        <end position="24"/>
    </location>
</feature>
<dbReference type="InterPro" id="IPR024964">
    <property type="entry name" value="CTLH/CRA"/>
</dbReference>
<evidence type="ECO:0000256" key="1">
    <source>
        <dbReference type="ARBA" id="ARBA00002343"/>
    </source>
</evidence>
<dbReference type="PANTHER" id="PTHR12864">
    <property type="entry name" value="RAN BINDING PROTEIN 9-RELATED"/>
    <property type="match status" value="1"/>
</dbReference>
<dbReference type="STRING" id="1283841.A0A084QQV7"/>
<dbReference type="SMART" id="SM00667">
    <property type="entry name" value="LisH"/>
    <property type="match status" value="1"/>
</dbReference>
<dbReference type="CDD" id="cd12909">
    <property type="entry name" value="SPRY_RanBP9_10"/>
    <property type="match status" value="1"/>
</dbReference>
<dbReference type="Gene3D" id="2.60.120.920">
    <property type="match status" value="1"/>
</dbReference>
<evidence type="ECO:0000313" key="5">
    <source>
        <dbReference type="EMBL" id="KFA66342.1"/>
    </source>
</evidence>
<dbReference type="HOGENOM" id="CLU_009129_2_0_1"/>
<dbReference type="PROSITE" id="PS50897">
    <property type="entry name" value="CTLH"/>
    <property type="match status" value="1"/>
</dbReference>
<sequence length="603" mass="67560">MDDTAPGFESLSWTAKPGPRPHLPAHSRAFKTLPARTDFEGALQAGDNFFIPSYLQASDYVRKLQEAHKAKLQSLKDSKPATGVDSLNRFSTLPPSSLPLGSYRGMSHTIIERQPFSNDDDDDDDDDSLAPLPSRWNKEDMGPSIELQPDDLGVKFVGLKSPMEHEASVVRANHYMPPQCGVYYFEVSIVAGKREDCTICVGFSTKAPHLERPVGWEPESWGYHGDDGRAFPGQNVGRTYGPKFHYGDTIGCGVNFHDNTAFFTKNGVRLNVAFHDIAKGKLYPAVSLKKPSEQIRANFGESPFMYNIDDIVKEQQLRVARDIDRADTSRLEPGMNETELVQNLVLQFLQHDGYVETARAFAQDIQAQKVALNTDPNVKIDGLNIKDDEDANNRQRIRMAILEGDVDKALKYTNAFYPHVLRDNEHVYFRLQCRRFVEMVRKAAYLNMKKGLPGLPMDIDKDTGDAVAWGDEMETDQGESQSELLELERKMLEYGQTLQAQYANDTRKEISNTLNEIWALLAYKNPLKEPQVSHLLDRNGRVAVAEELNSAILLSLGKSSRAALEKVYAQTHVLLEDLRQEGGDGAFASLHDIMNGVPKTPDL</sequence>
<comment type="function">
    <text evidence="1">Involved in the proteasome-dependent degradation of fructose-1,6-bisphosphatase.</text>
</comment>
<dbReference type="InterPro" id="IPR043136">
    <property type="entry name" value="B30.2/SPRY_sf"/>
</dbReference>
<dbReference type="EMBL" id="KL660461">
    <property type="protein sequence ID" value="KFA66342.1"/>
    <property type="molecule type" value="Genomic_DNA"/>
</dbReference>
<dbReference type="SMART" id="SM00449">
    <property type="entry name" value="SPRY"/>
    <property type="match status" value="1"/>
</dbReference>
<dbReference type="InterPro" id="IPR013320">
    <property type="entry name" value="ConA-like_dom_sf"/>
</dbReference>
<dbReference type="PROSITE" id="PS50188">
    <property type="entry name" value="B302_SPRY"/>
    <property type="match status" value="1"/>
</dbReference>
<dbReference type="InterPro" id="IPR013144">
    <property type="entry name" value="CRA_dom"/>
</dbReference>
<name>A0A084QQV7_STAC4</name>
<dbReference type="InterPro" id="IPR003877">
    <property type="entry name" value="SPRY_dom"/>
</dbReference>
<evidence type="ECO:0000259" key="3">
    <source>
        <dbReference type="PROSITE" id="PS50188"/>
    </source>
</evidence>
<dbReference type="Pfam" id="PF10607">
    <property type="entry name" value="CTLH"/>
    <property type="match status" value="1"/>
</dbReference>
<feature type="region of interest" description="Disordered" evidence="2">
    <location>
        <begin position="71"/>
        <end position="90"/>
    </location>
</feature>
<dbReference type="InterPro" id="IPR050618">
    <property type="entry name" value="Ubq-SigPath_Reg"/>
</dbReference>
<dbReference type="Proteomes" id="UP000028524">
    <property type="component" value="Unassembled WGS sequence"/>
</dbReference>